<dbReference type="PANTHER" id="PTHR23336">
    <property type="entry name" value="ZINC FINGER CW-TYPE COILED-COIL DOMAIN PROTEIN 3"/>
    <property type="match status" value="1"/>
</dbReference>
<organism evidence="2 3">
    <name type="scientific">Hevea brasiliensis</name>
    <name type="common">Para rubber tree</name>
    <name type="synonym">Siphonia brasiliensis</name>
    <dbReference type="NCBI Taxonomy" id="3981"/>
    <lineage>
        <taxon>Eukaryota</taxon>
        <taxon>Viridiplantae</taxon>
        <taxon>Streptophyta</taxon>
        <taxon>Embryophyta</taxon>
        <taxon>Tracheophyta</taxon>
        <taxon>Spermatophyta</taxon>
        <taxon>Magnoliopsida</taxon>
        <taxon>eudicotyledons</taxon>
        <taxon>Gunneridae</taxon>
        <taxon>Pentapetalae</taxon>
        <taxon>rosids</taxon>
        <taxon>fabids</taxon>
        <taxon>Malpighiales</taxon>
        <taxon>Euphorbiaceae</taxon>
        <taxon>Crotonoideae</taxon>
        <taxon>Micrandreae</taxon>
        <taxon>Hevea</taxon>
    </lineage>
</organism>
<evidence type="ECO:0000313" key="3">
    <source>
        <dbReference type="Proteomes" id="UP000467840"/>
    </source>
</evidence>
<dbReference type="AlphaFoldDB" id="A0A6A6NBD4"/>
<evidence type="ECO:0000256" key="1">
    <source>
        <dbReference type="SAM" id="Coils"/>
    </source>
</evidence>
<reference evidence="2 3" key="1">
    <citation type="journal article" date="2020" name="Mol. Plant">
        <title>The Chromosome-Based Rubber Tree Genome Provides New Insights into Spurge Genome Evolution and Rubber Biosynthesis.</title>
        <authorList>
            <person name="Liu J."/>
            <person name="Shi C."/>
            <person name="Shi C.C."/>
            <person name="Li W."/>
            <person name="Zhang Q.J."/>
            <person name="Zhang Y."/>
            <person name="Li K."/>
            <person name="Lu H.F."/>
            <person name="Shi C."/>
            <person name="Zhu S.T."/>
            <person name="Xiao Z.Y."/>
            <person name="Nan H."/>
            <person name="Yue Y."/>
            <person name="Zhu X.G."/>
            <person name="Wu Y."/>
            <person name="Hong X.N."/>
            <person name="Fan G.Y."/>
            <person name="Tong Y."/>
            <person name="Zhang D."/>
            <person name="Mao C.L."/>
            <person name="Liu Y.L."/>
            <person name="Hao S.J."/>
            <person name="Liu W.Q."/>
            <person name="Lv M.Q."/>
            <person name="Zhang H.B."/>
            <person name="Liu Y."/>
            <person name="Hu-Tang G.R."/>
            <person name="Wang J.P."/>
            <person name="Wang J.H."/>
            <person name="Sun Y.H."/>
            <person name="Ni S.B."/>
            <person name="Chen W.B."/>
            <person name="Zhang X.C."/>
            <person name="Jiao Y.N."/>
            <person name="Eichler E.E."/>
            <person name="Li G.H."/>
            <person name="Liu X."/>
            <person name="Gao L.Z."/>
        </authorList>
    </citation>
    <scope>NUCLEOTIDE SEQUENCE [LARGE SCALE GENOMIC DNA]</scope>
    <source>
        <strain evidence="3">cv. GT1</strain>
        <tissue evidence="2">Leaf</tissue>
    </source>
</reference>
<accession>A0A6A6NBD4</accession>
<comment type="caution">
    <text evidence="2">The sequence shown here is derived from an EMBL/GenBank/DDBJ whole genome shotgun (WGS) entry which is preliminary data.</text>
</comment>
<dbReference type="Proteomes" id="UP000467840">
    <property type="component" value="Chromosome 11"/>
</dbReference>
<feature type="coiled-coil region" evidence="1">
    <location>
        <begin position="263"/>
        <end position="297"/>
    </location>
</feature>
<name>A0A6A6NBD4_HEVBR</name>
<protein>
    <submittedName>
        <fullName evidence="2">Uncharacterized protein</fullName>
    </submittedName>
</protein>
<sequence length="305" mass="34066">MGKNEIKKDKKIKILECAQVFTITPKNLIFSNVIEKFKTFKGLRALTQSIGLLSYTFLSLTGLDRIVVPMWSPYSTEVELLKQFDDIESHGTKVIIYNLWLNDDGIVELDFDTDPEDIRICGDIKKLTQFLLGGWLMNSTLLTGYITLFGDYHCGLIGYQVKKKPPAPQLKQDSPLVMANGKTKPVKFSPSSPVVASAKALPATGLCTKRKHSDDLVELKSVKAWTITGQCNCFRTDFGSTGPSYQYSNSVKISGSCKLDAGKQETPSTATQLRNELEEVEREYSQLMAEVKSLDLIKEENDVNM</sequence>
<dbReference type="GO" id="GO:0005634">
    <property type="term" value="C:nucleus"/>
    <property type="evidence" value="ECO:0007669"/>
    <property type="project" value="TreeGrafter"/>
</dbReference>
<dbReference type="InterPro" id="IPR045261">
    <property type="entry name" value="MORC_ATPase"/>
</dbReference>
<gene>
    <name evidence="2" type="ORF">GH714_029623</name>
</gene>
<dbReference type="PANTHER" id="PTHR23336:SF44">
    <property type="entry name" value="PROTEIN MICRORCHIDIA 6"/>
    <property type="match status" value="1"/>
</dbReference>
<proteinExistence type="predicted"/>
<keyword evidence="1" id="KW-0175">Coiled coil</keyword>
<keyword evidence="3" id="KW-1185">Reference proteome</keyword>
<dbReference type="GO" id="GO:0016887">
    <property type="term" value="F:ATP hydrolysis activity"/>
    <property type="evidence" value="ECO:0007669"/>
    <property type="project" value="InterPro"/>
</dbReference>
<evidence type="ECO:0000313" key="2">
    <source>
        <dbReference type="EMBL" id="KAF2322727.1"/>
    </source>
</evidence>
<dbReference type="EMBL" id="JAAGAX010000002">
    <property type="protein sequence ID" value="KAF2322727.1"/>
    <property type="molecule type" value="Genomic_DNA"/>
</dbReference>